<dbReference type="EMBL" id="BJYT01000001">
    <property type="protein sequence ID" value="GEO07918.1"/>
    <property type="molecule type" value="Genomic_DNA"/>
</dbReference>
<proteinExistence type="predicted"/>
<protein>
    <recommendedName>
        <fullName evidence="1">Methyltransferase domain-containing protein</fullName>
    </recommendedName>
</protein>
<accession>A0A512B7I2</accession>
<dbReference type="Gene3D" id="3.40.50.150">
    <property type="entry name" value="Vaccinia Virus protein VP39"/>
    <property type="match status" value="1"/>
</dbReference>
<dbReference type="SUPFAM" id="SSF53335">
    <property type="entry name" value="S-adenosyl-L-methionine-dependent methyltransferases"/>
    <property type="match status" value="1"/>
</dbReference>
<dbReference type="Proteomes" id="UP000321513">
    <property type="component" value="Unassembled WGS sequence"/>
</dbReference>
<organism evidence="2 3">
    <name type="scientific">Segetibacter aerophilus</name>
    <dbReference type="NCBI Taxonomy" id="670293"/>
    <lineage>
        <taxon>Bacteria</taxon>
        <taxon>Pseudomonadati</taxon>
        <taxon>Bacteroidota</taxon>
        <taxon>Chitinophagia</taxon>
        <taxon>Chitinophagales</taxon>
        <taxon>Chitinophagaceae</taxon>
        <taxon>Segetibacter</taxon>
    </lineage>
</organism>
<dbReference type="InterPro" id="IPR030373">
    <property type="entry name" value="PABS_CS"/>
</dbReference>
<dbReference type="Pfam" id="PF13649">
    <property type="entry name" value="Methyltransf_25"/>
    <property type="match status" value="1"/>
</dbReference>
<dbReference type="InterPro" id="IPR029063">
    <property type="entry name" value="SAM-dependent_MTases_sf"/>
</dbReference>
<dbReference type="RefSeq" id="WP_147201863.1">
    <property type="nucleotide sequence ID" value="NZ_BJYT01000001.1"/>
</dbReference>
<dbReference type="CDD" id="cd02440">
    <property type="entry name" value="AdoMet_MTases"/>
    <property type="match status" value="1"/>
</dbReference>
<evidence type="ECO:0000313" key="3">
    <source>
        <dbReference type="Proteomes" id="UP000321513"/>
    </source>
</evidence>
<dbReference type="PROSITE" id="PS01330">
    <property type="entry name" value="PABS_1"/>
    <property type="match status" value="1"/>
</dbReference>
<feature type="domain" description="Methyltransferase" evidence="1">
    <location>
        <begin position="41"/>
        <end position="136"/>
    </location>
</feature>
<evidence type="ECO:0000313" key="2">
    <source>
        <dbReference type="EMBL" id="GEO07918.1"/>
    </source>
</evidence>
<name>A0A512B7I2_9BACT</name>
<dbReference type="AlphaFoldDB" id="A0A512B7I2"/>
<dbReference type="InterPro" id="IPR041698">
    <property type="entry name" value="Methyltransf_25"/>
</dbReference>
<gene>
    <name evidence="2" type="ORF">SAE01_04140</name>
</gene>
<reference evidence="2 3" key="1">
    <citation type="submission" date="2019-07" db="EMBL/GenBank/DDBJ databases">
        <title>Whole genome shotgun sequence of Segetibacter aerophilus NBRC 106135.</title>
        <authorList>
            <person name="Hosoyama A."/>
            <person name="Uohara A."/>
            <person name="Ohji S."/>
            <person name="Ichikawa N."/>
        </authorList>
    </citation>
    <scope>NUCLEOTIDE SEQUENCE [LARGE SCALE GENOMIC DNA]</scope>
    <source>
        <strain evidence="2 3">NBRC 106135</strain>
    </source>
</reference>
<evidence type="ECO:0000259" key="1">
    <source>
        <dbReference type="Pfam" id="PF13649"/>
    </source>
</evidence>
<comment type="caution">
    <text evidence="2">The sequence shown here is derived from an EMBL/GenBank/DDBJ whole genome shotgun (WGS) entry which is preliminary data.</text>
</comment>
<sequence length="214" mass="24608">MKGNYNSIAPFYDFLSKAVFGTAIVNAQQFLIQTIPPKSIVLIVGGGTGWILEEICKVHAEGLQIVYVEPSEKMVAISKKRNAGGNKVSFINEAIQDAAPNNKFDVVITPFLFDNFLPPTAQWVFEKIDRLLVPEGSWLFADFQLVRKSAWWQFIMLKIMYLFFRIVCRIEANHLPDTDVLFDQHEYKLIRSQTFFKNFICSFTYRKSKAIYAT</sequence>
<keyword evidence="3" id="KW-1185">Reference proteome</keyword>
<dbReference type="OrthoDB" id="836632at2"/>